<dbReference type="Pfam" id="PF09360">
    <property type="entry name" value="zf-CDGSH"/>
    <property type="match status" value="2"/>
</dbReference>
<dbReference type="InterPro" id="IPR042216">
    <property type="entry name" value="MitoNEET_CISD"/>
</dbReference>
<feature type="domain" description="Iron-binding zinc finger CDGSH type" evidence="5">
    <location>
        <begin position="9"/>
        <end position="46"/>
    </location>
</feature>
<keyword evidence="2" id="KW-0479">Metal-binding</keyword>
<name>A0A7T5UHF9_9BACT</name>
<keyword evidence="3" id="KW-0408">Iron</keyword>
<evidence type="ECO:0000256" key="1">
    <source>
        <dbReference type="ARBA" id="ARBA00022714"/>
    </source>
</evidence>
<dbReference type="Gene3D" id="3.40.5.90">
    <property type="entry name" value="CDGSH iron-sulfur domain, mitoNEET-type"/>
    <property type="match status" value="2"/>
</dbReference>
<evidence type="ECO:0000256" key="2">
    <source>
        <dbReference type="ARBA" id="ARBA00022723"/>
    </source>
</evidence>
<evidence type="ECO:0000259" key="5">
    <source>
        <dbReference type="SMART" id="SM00704"/>
    </source>
</evidence>
<feature type="domain" description="Iron-binding zinc finger CDGSH type" evidence="5">
    <location>
        <begin position="47"/>
        <end position="82"/>
    </location>
</feature>
<dbReference type="PANTHER" id="PTHR46491:SF3">
    <property type="entry name" value="CDGSH IRON-SULFUR DOMAIN-CONTAINING PROTEIN 3, MITOCHONDRIAL"/>
    <property type="match status" value="1"/>
</dbReference>
<dbReference type="SMART" id="SM00704">
    <property type="entry name" value="ZnF_CDGSH"/>
    <property type="match status" value="2"/>
</dbReference>
<dbReference type="GO" id="GO:0046872">
    <property type="term" value="F:metal ion binding"/>
    <property type="evidence" value="ECO:0007669"/>
    <property type="project" value="UniProtKB-KW"/>
</dbReference>
<dbReference type="AlphaFoldDB" id="A0A7T5UHF9"/>
<evidence type="ECO:0000313" key="7">
    <source>
        <dbReference type="Proteomes" id="UP000595362"/>
    </source>
</evidence>
<evidence type="ECO:0000313" key="6">
    <source>
        <dbReference type="EMBL" id="QQG36916.1"/>
    </source>
</evidence>
<evidence type="ECO:0000256" key="4">
    <source>
        <dbReference type="ARBA" id="ARBA00023014"/>
    </source>
</evidence>
<gene>
    <name evidence="6" type="ORF">HYS17_03855</name>
</gene>
<dbReference type="GO" id="GO:0005737">
    <property type="term" value="C:cytoplasm"/>
    <property type="evidence" value="ECO:0007669"/>
    <property type="project" value="UniProtKB-ARBA"/>
</dbReference>
<organism evidence="6 7">
    <name type="scientific">Micavibrio aeruginosavorus</name>
    <dbReference type="NCBI Taxonomy" id="349221"/>
    <lineage>
        <taxon>Bacteria</taxon>
        <taxon>Pseudomonadati</taxon>
        <taxon>Bdellovibrionota</taxon>
        <taxon>Bdellovibrionia</taxon>
        <taxon>Bdellovibrionales</taxon>
        <taxon>Pseudobdellovibrionaceae</taxon>
        <taxon>Micavibrio</taxon>
    </lineage>
</organism>
<proteinExistence type="predicted"/>
<reference evidence="6 7" key="1">
    <citation type="submission" date="2020-07" db="EMBL/GenBank/DDBJ databases">
        <title>Huge and variable diversity of episymbiotic CPR bacteria and DPANN archaea in groundwater ecosystems.</title>
        <authorList>
            <person name="He C.Y."/>
            <person name="Keren R."/>
            <person name="Whittaker M."/>
            <person name="Farag I.F."/>
            <person name="Doudna J."/>
            <person name="Cate J.H.D."/>
            <person name="Banfield J.F."/>
        </authorList>
    </citation>
    <scope>NUCLEOTIDE SEQUENCE [LARGE SCALE GENOMIC DNA]</scope>
    <source>
        <strain evidence="6">NC_groundwater_70_Ag_B-0.1um_54_66</strain>
    </source>
</reference>
<accession>A0A7T5UHF9</accession>
<dbReference type="InterPro" id="IPR052950">
    <property type="entry name" value="CISD"/>
</dbReference>
<sequence length="84" mass="9377">MTKPTIAATSPIEVELKKGKKYWFCTCGKSQKQPFCDSSHKGTAFEPHVFEAQEDGMAWLCRCKHTGNKPFCDGTHNALNDALK</sequence>
<dbReference type="PANTHER" id="PTHR46491">
    <property type="entry name" value="CDGSH IRON SULFUR DOMAIN PROTEIN HOMOLOG"/>
    <property type="match status" value="1"/>
</dbReference>
<keyword evidence="4" id="KW-0411">Iron-sulfur</keyword>
<dbReference type="GO" id="GO:0051537">
    <property type="term" value="F:2 iron, 2 sulfur cluster binding"/>
    <property type="evidence" value="ECO:0007669"/>
    <property type="project" value="UniProtKB-KW"/>
</dbReference>
<dbReference type="EMBL" id="CP066681">
    <property type="protein sequence ID" value="QQG36916.1"/>
    <property type="molecule type" value="Genomic_DNA"/>
</dbReference>
<dbReference type="InterPro" id="IPR018967">
    <property type="entry name" value="FeS-contain_CDGSH-typ"/>
</dbReference>
<keyword evidence="1" id="KW-0001">2Fe-2S</keyword>
<protein>
    <submittedName>
        <fullName evidence="6">CDGSH iron-sulfur domain-containing protein</fullName>
    </submittedName>
</protein>
<dbReference type="Proteomes" id="UP000595362">
    <property type="component" value="Chromosome"/>
</dbReference>
<evidence type="ECO:0000256" key="3">
    <source>
        <dbReference type="ARBA" id="ARBA00023004"/>
    </source>
</evidence>